<dbReference type="GO" id="GO:0003677">
    <property type="term" value="F:DNA binding"/>
    <property type="evidence" value="ECO:0007669"/>
    <property type="project" value="UniProtKB-KW"/>
</dbReference>
<feature type="domain" description="C2H2-type" evidence="10">
    <location>
        <begin position="345"/>
        <end position="372"/>
    </location>
</feature>
<keyword evidence="2" id="KW-0479">Metal-binding</keyword>
<comment type="subcellular location">
    <subcellularLocation>
        <location evidence="1">Nucleus</location>
    </subcellularLocation>
</comment>
<feature type="compositionally biased region" description="Pro residues" evidence="9">
    <location>
        <begin position="586"/>
        <end position="596"/>
    </location>
</feature>
<dbReference type="InterPro" id="IPR036236">
    <property type="entry name" value="Znf_C2H2_sf"/>
</dbReference>
<comment type="caution">
    <text evidence="11">The sequence shown here is derived from an EMBL/GenBank/DDBJ whole genome shotgun (WGS) entry which is preliminary data.</text>
</comment>
<evidence type="ECO:0000256" key="4">
    <source>
        <dbReference type="ARBA" id="ARBA00022771"/>
    </source>
</evidence>
<feature type="region of interest" description="Disordered" evidence="9">
    <location>
        <begin position="583"/>
        <end position="617"/>
    </location>
</feature>
<dbReference type="GO" id="GO:0008270">
    <property type="term" value="F:zinc ion binding"/>
    <property type="evidence" value="ECO:0007669"/>
    <property type="project" value="UniProtKB-KW"/>
</dbReference>
<dbReference type="PANTHER" id="PTHR24392">
    <property type="entry name" value="ZINC FINGER PROTEIN"/>
    <property type="match status" value="1"/>
</dbReference>
<accession>A0AAV8YDB9</accession>
<evidence type="ECO:0000256" key="1">
    <source>
        <dbReference type="ARBA" id="ARBA00004123"/>
    </source>
</evidence>
<evidence type="ECO:0000256" key="7">
    <source>
        <dbReference type="ARBA" id="ARBA00023242"/>
    </source>
</evidence>
<evidence type="ECO:0000256" key="2">
    <source>
        <dbReference type="ARBA" id="ARBA00022723"/>
    </source>
</evidence>
<feature type="domain" description="C2H2-type" evidence="10">
    <location>
        <begin position="445"/>
        <end position="472"/>
    </location>
</feature>
<evidence type="ECO:0000256" key="6">
    <source>
        <dbReference type="ARBA" id="ARBA00023125"/>
    </source>
</evidence>
<evidence type="ECO:0000256" key="3">
    <source>
        <dbReference type="ARBA" id="ARBA00022737"/>
    </source>
</evidence>
<organism evidence="11 12">
    <name type="scientific">Aromia moschata</name>
    <dbReference type="NCBI Taxonomy" id="1265417"/>
    <lineage>
        <taxon>Eukaryota</taxon>
        <taxon>Metazoa</taxon>
        <taxon>Ecdysozoa</taxon>
        <taxon>Arthropoda</taxon>
        <taxon>Hexapoda</taxon>
        <taxon>Insecta</taxon>
        <taxon>Pterygota</taxon>
        <taxon>Neoptera</taxon>
        <taxon>Endopterygota</taxon>
        <taxon>Coleoptera</taxon>
        <taxon>Polyphaga</taxon>
        <taxon>Cucujiformia</taxon>
        <taxon>Chrysomeloidea</taxon>
        <taxon>Cerambycidae</taxon>
        <taxon>Cerambycinae</taxon>
        <taxon>Callichromatini</taxon>
        <taxon>Aromia</taxon>
    </lineage>
</organism>
<protein>
    <recommendedName>
        <fullName evidence="10">C2H2-type domain-containing protein</fullName>
    </recommendedName>
</protein>
<dbReference type="Proteomes" id="UP001162162">
    <property type="component" value="Unassembled WGS sequence"/>
</dbReference>
<dbReference type="Gene3D" id="3.30.160.60">
    <property type="entry name" value="Classic Zinc Finger"/>
    <property type="match status" value="3"/>
</dbReference>
<evidence type="ECO:0000259" key="10">
    <source>
        <dbReference type="PROSITE" id="PS50157"/>
    </source>
</evidence>
<evidence type="ECO:0000256" key="9">
    <source>
        <dbReference type="SAM" id="MobiDB-lite"/>
    </source>
</evidence>
<dbReference type="PANTHER" id="PTHR24392:SF31">
    <property type="entry name" value="C2H2-TYPE DOMAIN-CONTAINING PROTEIN"/>
    <property type="match status" value="1"/>
</dbReference>
<dbReference type="AlphaFoldDB" id="A0AAV8YDB9"/>
<evidence type="ECO:0000313" key="11">
    <source>
        <dbReference type="EMBL" id="KAJ8948539.1"/>
    </source>
</evidence>
<dbReference type="InterPro" id="IPR013087">
    <property type="entry name" value="Znf_C2H2_type"/>
</dbReference>
<gene>
    <name evidence="11" type="ORF">NQ318_000079</name>
</gene>
<reference evidence="11" key="1">
    <citation type="journal article" date="2023" name="Insect Mol. Biol.">
        <title>Genome sequencing provides insights into the evolution of gene families encoding plant cell wall-degrading enzymes in longhorned beetles.</title>
        <authorList>
            <person name="Shin N.R."/>
            <person name="Okamura Y."/>
            <person name="Kirsch R."/>
            <person name="Pauchet Y."/>
        </authorList>
    </citation>
    <scope>NUCLEOTIDE SEQUENCE</scope>
    <source>
        <strain evidence="11">AMC_N1</strain>
    </source>
</reference>
<evidence type="ECO:0000256" key="5">
    <source>
        <dbReference type="ARBA" id="ARBA00022833"/>
    </source>
</evidence>
<keyword evidence="12" id="KW-1185">Reference proteome</keyword>
<keyword evidence="7" id="KW-0539">Nucleus</keyword>
<keyword evidence="6" id="KW-0238">DNA-binding</keyword>
<dbReference type="EMBL" id="JAPWTK010000135">
    <property type="protein sequence ID" value="KAJ8948539.1"/>
    <property type="molecule type" value="Genomic_DNA"/>
</dbReference>
<keyword evidence="5" id="KW-0862">Zinc</keyword>
<evidence type="ECO:0000256" key="8">
    <source>
        <dbReference type="PROSITE-ProRule" id="PRU00042"/>
    </source>
</evidence>
<proteinExistence type="predicted"/>
<dbReference type="PROSITE" id="PS50157">
    <property type="entry name" value="ZINC_FINGER_C2H2_2"/>
    <property type="match status" value="2"/>
</dbReference>
<sequence>MARAHHSGVAYTQYSGRVERKVSNLQVGGNDAVCDGCIRDLRIAVEFKSTYVYLKKWLSSSGGSQQRTVASNAVEHFLSQDKDVTTAGDKRNEILCRSCGKFTRSERFTDDYEFREYLTSYRDTLEKYFPEMDVNLTDENVMCGWCFDSLKRYVTFIEKSLANEEKVNPYFLVENVYGQESVGSNDALGAVENVFVKCENPSGNAVTVKTEIDAGAERAENEGHVEPSDLVQSIHVKTEPADFENPVSSQEILWIKSDTYVDDSTSTASYSCEMCIYQTDKDELIKDHCKQHSATVAGSGEKPPRKPTSDVKLFHCHLCVYKSRRKDNMKTHLASHERKSKRELFKCHLCVYQAQYKSMLRKHMVVHTDPSQLKIPNAAMFLANLVGITPSADITRAYVSTFSSFHRRLSSIDRFSYFAIFSRFGLLNVASSLNGHMQKHNEEAYKCGTCDFETKYRKNLERHMMTHKDPAEIPTYKCAICGFEAKRKSHLLTHISLKHRTALEIVKFKCDVCSFEVRLQVGPEQAQQDGARRPSEIPMYSCDQCPFSTKYKDHLPRHMIRHKDPSEVYETGIKGHLQLHADAADLPPPTSAPPAPTTSRRQYLNRHLASHKVPPTQ</sequence>
<keyword evidence="3" id="KW-0677">Repeat</keyword>
<dbReference type="SUPFAM" id="SSF57667">
    <property type="entry name" value="beta-beta-alpha zinc fingers"/>
    <property type="match status" value="2"/>
</dbReference>
<dbReference type="GO" id="GO:0005634">
    <property type="term" value="C:nucleus"/>
    <property type="evidence" value="ECO:0007669"/>
    <property type="project" value="UniProtKB-SubCell"/>
</dbReference>
<name>A0AAV8YDB9_9CUCU</name>
<keyword evidence="4 8" id="KW-0863">Zinc-finger</keyword>
<evidence type="ECO:0000313" key="12">
    <source>
        <dbReference type="Proteomes" id="UP001162162"/>
    </source>
</evidence>
<dbReference type="SMART" id="SM00355">
    <property type="entry name" value="ZnF_C2H2"/>
    <property type="match status" value="6"/>
</dbReference>